<keyword evidence="9" id="KW-1185">Reference proteome</keyword>
<dbReference type="InterPro" id="IPR036872">
    <property type="entry name" value="CH_dom_sf"/>
</dbReference>
<dbReference type="Proteomes" id="UP000663829">
    <property type="component" value="Unassembled WGS sequence"/>
</dbReference>
<keyword evidence="2" id="KW-0963">Cytoplasm</keyword>
<evidence type="ECO:0000259" key="4">
    <source>
        <dbReference type="Pfam" id="PF00307"/>
    </source>
</evidence>
<dbReference type="GO" id="GO:0005737">
    <property type="term" value="C:cytoplasm"/>
    <property type="evidence" value="ECO:0007669"/>
    <property type="project" value="UniProtKB-SubCell"/>
</dbReference>
<reference evidence="6" key="1">
    <citation type="submission" date="2021-02" db="EMBL/GenBank/DDBJ databases">
        <authorList>
            <person name="Nowell W R."/>
        </authorList>
    </citation>
    <scope>NUCLEOTIDE SEQUENCE</scope>
</reference>
<dbReference type="GO" id="GO:0000922">
    <property type="term" value="C:spindle pole"/>
    <property type="evidence" value="ECO:0007669"/>
    <property type="project" value="TreeGrafter"/>
</dbReference>
<protein>
    <recommendedName>
        <fullName evidence="4">Calponin-homology (CH) domain-containing protein</fullName>
    </recommendedName>
</protein>
<dbReference type="GO" id="GO:0007051">
    <property type="term" value="P:spindle organization"/>
    <property type="evidence" value="ECO:0007669"/>
    <property type="project" value="TreeGrafter"/>
</dbReference>
<evidence type="ECO:0000256" key="2">
    <source>
        <dbReference type="ARBA" id="ARBA00022490"/>
    </source>
</evidence>
<dbReference type="PANTHER" id="PTHR22706:SF1">
    <property type="entry name" value="ASSEMBLY FACTOR FOR SPINDLE MICROTUBULES"/>
    <property type="match status" value="1"/>
</dbReference>
<dbReference type="SUPFAM" id="SSF47576">
    <property type="entry name" value="Calponin-homology domain, CH-domain"/>
    <property type="match status" value="1"/>
</dbReference>
<evidence type="ECO:0000313" key="6">
    <source>
        <dbReference type="EMBL" id="CAF0825041.1"/>
    </source>
</evidence>
<dbReference type="InterPro" id="IPR051185">
    <property type="entry name" value="ASPM"/>
</dbReference>
<evidence type="ECO:0000256" key="3">
    <source>
        <dbReference type="ARBA" id="ARBA00022860"/>
    </source>
</evidence>
<dbReference type="EMBL" id="CAJNOQ010000652">
    <property type="protein sequence ID" value="CAF0825041.1"/>
    <property type="molecule type" value="Genomic_DNA"/>
</dbReference>
<dbReference type="GO" id="GO:0051295">
    <property type="term" value="P:establishment of meiotic spindle localization"/>
    <property type="evidence" value="ECO:0007669"/>
    <property type="project" value="TreeGrafter"/>
</dbReference>
<dbReference type="PANTHER" id="PTHR22706">
    <property type="entry name" value="ASSEMBLY FACTOR FOR SPINDLE MICROTUBULES"/>
    <property type="match status" value="1"/>
</dbReference>
<dbReference type="GO" id="GO:0000278">
    <property type="term" value="P:mitotic cell cycle"/>
    <property type="evidence" value="ECO:0007669"/>
    <property type="project" value="TreeGrafter"/>
</dbReference>
<comment type="subcellular location">
    <subcellularLocation>
        <location evidence="1">Cytoplasm</location>
    </subcellularLocation>
</comment>
<organism evidence="6 9">
    <name type="scientific">Didymodactylos carnosus</name>
    <dbReference type="NCBI Taxonomy" id="1234261"/>
    <lineage>
        <taxon>Eukaryota</taxon>
        <taxon>Metazoa</taxon>
        <taxon>Spiralia</taxon>
        <taxon>Gnathifera</taxon>
        <taxon>Rotifera</taxon>
        <taxon>Eurotatoria</taxon>
        <taxon>Bdelloidea</taxon>
        <taxon>Philodinida</taxon>
        <taxon>Philodinidae</taxon>
        <taxon>Didymodactylos</taxon>
    </lineage>
</organism>
<dbReference type="GO" id="GO:0005516">
    <property type="term" value="F:calmodulin binding"/>
    <property type="evidence" value="ECO:0007669"/>
    <property type="project" value="UniProtKB-KW"/>
</dbReference>
<dbReference type="EMBL" id="CAJOBA010000299">
    <property type="protein sequence ID" value="CAF3521206.1"/>
    <property type="molecule type" value="Genomic_DNA"/>
</dbReference>
<evidence type="ECO:0000313" key="5">
    <source>
        <dbReference type="EMBL" id="CAF0743451.1"/>
    </source>
</evidence>
<comment type="caution">
    <text evidence="6">The sequence shown here is derived from an EMBL/GenBank/DDBJ whole genome shotgun (WGS) entry which is preliminary data.</text>
</comment>
<dbReference type="InterPro" id="IPR001715">
    <property type="entry name" value="CH_dom"/>
</dbReference>
<dbReference type="Proteomes" id="UP000682733">
    <property type="component" value="Unassembled WGS sequence"/>
</dbReference>
<proteinExistence type="predicted"/>
<dbReference type="Gene3D" id="1.10.418.10">
    <property type="entry name" value="Calponin-like domain"/>
    <property type="match status" value="2"/>
</dbReference>
<accession>A0A813UD26</accession>
<dbReference type="OrthoDB" id="2148418at2759"/>
<gene>
    <name evidence="6" type="ORF">GPM918_LOCUS4752</name>
    <name evidence="5" type="ORF">OVA965_LOCUS1581</name>
    <name evidence="8" type="ORF">SRO942_LOCUS4753</name>
    <name evidence="7" type="ORF">TMI583_LOCUS1581</name>
</gene>
<sequence>MDQENQPPPNEFHYVTFRKKAGHNEDFSYMDNSHETIKSVTPKRPFISYDYVLSNTSPSSSNCSHQTAVIPHESQGSSSFTTEEKQVPLTCAFVISPPTKHVYSSILDDDNGYVPAYINQKFKHPLPYSIHNASNQRTMKIIQKPNSTTQMKTSTSSHSIASIAAANEYQGSSFQPSLRMRVPVNSSSTNTIEKQEYAFTILLNSLFTPDEFVNVQQSTFQAQTKEQMPYKALAETNRWYSLRDRARNLYETEIKPVATKISCDIDQSRINPKSDLNFAARTVNRQALLNFISSYNRTWFRLAMEILFPIDIDSNQPMKTYIDQYLIQTTTLSITKAVSPLIRLTLKNLIIIVVFLERAKLKHLIEYDPCLYVKESKFKSTKDTLDVISRDFISTDTNLLRRLKLAGFEPQYKQTSLDEYNYSISEKQLFDDLKDGIRLSRCAYVLLSSNTNPFSFTDLSSRLKCPVVNLVHKLLNIDQAFDLFQKYGHVNLSGITNKDIMSGNKLRTLELLWRIFVVCYVPKFIQSHDVLINEIEQLKQNLTEHVLVRPIEKEISIETNLQLFSQKQTTPIISDIMKWAQLVCAHYRFWIKDLQESFSDGRALLFIIAYYLPNLINYQNDIKHYTTIGICQTKRDHIQFNDELRSTSGSTERLKRDAIKNVKSNFKLLEERTKQLPMFLSDLVKYEQYIATDIPDERVTIIILTLLARDLLFSNAQDINRNQQIFEQIKQQIQFDNDSDQLDDTDQQYQSSRQDFYFIFD</sequence>
<dbReference type="EMBL" id="CAJOBC010000652">
    <property type="protein sequence ID" value="CAF3611742.1"/>
    <property type="molecule type" value="Genomic_DNA"/>
</dbReference>
<dbReference type="Proteomes" id="UP000681722">
    <property type="component" value="Unassembled WGS sequence"/>
</dbReference>
<evidence type="ECO:0000313" key="9">
    <source>
        <dbReference type="Proteomes" id="UP000663829"/>
    </source>
</evidence>
<name>A0A813UD26_9BILA</name>
<evidence type="ECO:0000256" key="1">
    <source>
        <dbReference type="ARBA" id="ARBA00004496"/>
    </source>
</evidence>
<evidence type="ECO:0000313" key="8">
    <source>
        <dbReference type="EMBL" id="CAF3611742.1"/>
    </source>
</evidence>
<keyword evidence="3" id="KW-0112">Calmodulin-binding</keyword>
<dbReference type="AlphaFoldDB" id="A0A813UD26"/>
<dbReference type="Proteomes" id="UP000677228">
    <property type="component" value="Unassembled WGS sequence"/>
</dbReference>
<dbReference type="Pfam" id="PF00307">
    <property type="entry name" value="CH"/>
    <property type="match status" value="1"/>
</dbReference>
<dbReference type="EMBL" id="CAJNOK010000299">
    <property type="protein sequence ID" value="CAF0743451.1"/>
    <property type="molecule type" value="Genomic_DNA"/>
</dbReference>
<feature type="domain" description="Calponin-homology (CH)" evidence="4">
    <location>
        <begin position="416"/>
        <end position="516"/>
    </location>
</feature>
<evidence type="ECO:0000313" key="7">
    <source>
        <dbReference type="EMBL" id="CAF3521206.1"/>
    </source>
</evidence>